<dbReference type="Proteomes" id="UP000095767">
    <property type="component" value="Unassembled WGS sequence"/>
</dbReference>
<proteinExistence type="predicted"/>
<dbReference type="InterPro" id="IPR015300">
    <property type="entry name" value="DNA-bd_pseudobarrel_sf"/>
</dbReference>
<organism evidence="6 7">
    <name type="scientific">Dichanthelium oligosanthes</name>
    <dbReference type="NCBI Taxonomy" id="888268"/>
    <lineage>
        <taxon>Eukaryota</taxon>
        <taxon>Viridiplantae</taxon>
        <taxon>Streptophyta</taxon>
        <taxon>Embryophyta</taxon>
        <taxon>Tracheophyta</taxon>
        <taxon>Spermatophyta</taxon>
        <taxon>Magnoliopsida</taxon>
        <taxon>Liliopsida</taxon>
        <taxon>Poales</taxon>
        <taxon>Poaceae</taxon>
        <taxon>PACMAD clade</taxon>
        <taxon>Panicoideae</taxon>
        <taxon>Panicodae</taxon>
        <taxon>Paniceae</taxon>
        <taxon>Dichantheliinae</taxon>
        <taxon>Dichanthelium</taxon>
    </lineage>
</organism>
<dbReference type="EMBL" id="LWDX02052934">
    <property type="protein sequence ID" value="OEL19643.1"/>
    <property type="molecule type" value="Genomic_DNA"/>
</dbReference>
<evidence type="ECO:0000313" key="7">
    <source>
        <dbReference type="Proteomes" id="UP000095767"/>
    </source>
</evidence>
<dbReference type="PANTHER" id="PTHR34397">
    <property type="entry name" value="OS05G0237600 PROTEIN"/>
    <property type="match status" value="1"/>
</dbReference>
<dbReference type="Gene3D" id="2.40.330.10">
    <property type="entry name" value="DNA-binding pseudobarrel domain"/>
    <property type="match status" value="1"/>
</dbReference>
<reference evidence="6 7" key="1">
    <citation type="submission" date="2016-09" db="EMBL/GenBank/DDBJ databases">
        <title>The draft genome of Dichanthelium oligosanthes: A C3 panicoid grass species.</title>
        <authorList>
            <person name="Studer A.J."/>
            <person name="Schnable J.C."/>
            <person name="Brutnell T.P."/>
        </authorList>
    </citation>
    <scope>NUCLEOTIDE SEQUENCE [LARGE SCALE GENOMIC DNA]</scope>
    <source>
        <strain evidence="7">cv. Kellogg 1175</strain>
        <tissue evidence="6">Leaf</tissue>
    </source>
</reference>
<dbReference type="OrthoDB" id="683448at2759"/>
<protein>
    <recommendedName>
        <fullName evidence="8">TF-B3 domain-containing protein</fullName>
    </recommendedName>
</protein>
<comment type="subcellular location">
    <subcellularLocation>
        <location evidence="1">Nucleus</location>
    </subcellularLocation>
</comment>
<dbReference type="GO" id="GO:0005634">
    <property type="term" value="C:nucleus"/>
    <property type="evidence" value="ECO:0007669"/>
    <property type="project" value="UniProtKB-SubCell"/>
</dbReference>
<keyword evidence="2" id="KW-0805">Transcription regulation</keyword>
<evidence type="ECO:0000313" key="6">
    <source>
        <dbReference type="EMBL" id="OEL19643.1"/>
    </source>
</evidence>
<name>A0A1E5V3B4_9POAL</name>
<evidence type="ECO:0008006" key="8">
    <source>
        <dbReference type="Google" id="ProtNLM"/>
    </source>
</evidence>
<dbReference type="AlphaFoldDB" id="A0A1E5V3B4"/>
<gene>
    <name evidence="6" type="ORF">BAE44_0019342</name>
</gene>
<sequence>MSPAAAGGLGEDAGLAGLRDVLAALGATAPRLVYAKKLNRSDVIVSQARLLIPCRGASDGDDGDARGLTAFLAADEKNRVRAGRGLPFYLQGMEVLAFDRHGRRFGMTLGEVRSIRGGCYRLFGGGWGHFVGDNQLAEALAAAKEAGRELEVELWAFRSAELRLPGRRRAEAADQHPDGALGVAILIRNRG</sequence>
<accession>A0A1E5V3B4</accession>
<keyword evidence="3" id="KW-0238">DNA-binding</keyword>
<dbReference type="STRING" id="888268.A0A1E5V3B4"/>
<dbReference type="GO" id="GO:0003677">
    <property type="term" value="F:DNA binding"/>
    <property type="evidence" value="ECO:0007669"/>
    <property type="project" value="UniProtKB-KW"/>
</dbReference>
<evidence type="ECO:0000256" key="5">
    <source>
        <dbReference type="ARBA" id="ARBA00023242"/>
    </source>
</evidence>
<dbReference type="PANTHER" id="PTHR34397:SF22">
    <property type="entry name" value="OS05G0237600 PROTEIN"/>
    <property type="match status" value="1"/>
</dbReference>
<keyword evidence="4" id="KW-0804">Transcription</keyword>
<evidence type="ECO:0000256" key="4">
    <source>
        <dbReference type="ARBA" id="ARBA00023163"/>
    </source>
</evidence>
<evidence type="ECO:0000256" key="3">
    <source>
        <dbReference type="ARBA" id="ARBA00023125"/>
    </source>
</evidence>
<evidence type="ECO:0000256" key="2">
    <source>
        <dbReference type="ARBA" id="ARBA00023015"/>
    </source>
</evidence>
<keyword evidence="7" id="KW-1185">Reference proteome</keyword>
<keyword evidence="5" id="KW-0539">Nucleus</keyword>
<comment type="caution">
    <text evidence="6">The sequence shown here is derived from an EMBL/GenBank/DDBJ whole genome shotgun (WGS) entry which is preliminary data.</text>
</comment>
<evidence type="ECO:0000256" key="1">
    <source>
        <dbReference type="ARBA" id="ARBA00004123"/>
    </source>
</evidence>